<accession>A0A2M9H9B1</accession>
<evidence type="ECO:0000256" key="1">
    <source>
        <dbReference type="SAM" id="MobiDB-lite"/>
    </source>
</evidence>
<dbReference type="RefSeq" id="WP_207760005.1">
    <property type="nucleotide sequence ID" value="NZ_PEBI01000002.1"/>
</dbReference>
<keyword evidence="2" id="KW-0472">Membrane</keyword>
<feature type="domain" description="Predicted membrane protein YciQ-like C-terminal" evidence="4">
    <location>
        <begin position="350"/>
        <end position="596"/>
    </location>
</feature>
<keyword evidence="2" id="KW-1133">Transmembrane helix</keyword>
<evidence type="ECO:0000259" key="3">
    <source>
        <dbReference type="Pfam" id="PF09972"/>
    </source>
</evidence>
<evidence type="ECO:0000313" key="6">
    <source>
        <dbReference type="Proteomes" id="UP000229095"/>
    </source>
</evidence>
<dbReference type="InterPro" id="IPR018702">
    <property type="entry name" value="DUF2207"/>
</dbReference>
<dbReference type="AlphaFoldDB" id="A0A2M9H9B1"/>
<evidence type="ECO:0000313" key="5">
    <source>
        <dbReference type="EMBL" id="PJM73390.1"/>
    </source>
</evidence>
<sequence>MRPHARVAAAHTAAGIRRAADARPAVVRAMLAALLAAAMVFVLASCGVAGENEPLTLDSLHYDVSIQSNGDLMVTETWNVNLERREDTDGNDRPWHQLFRTFKARPGVYDGITDVNVRDAERRSYEQIDLADPENVPEDQYEELAGTYYLTKTDADTTELGWNIPPTNSGSETYYVSYRVKNAITGLADGNAEFNWQFLDTTNGIYAKQVTGLISVPDSTRREQSATLTRDDVRAWLHFEHSPSELTIDDNGDVYFKAEPLPAQVQLEVHATFPAQFAPNAKRHSAKTASTIAAGEQRMADEWQAKVEAKNHAVIALCVVSLLLILGMLAWTAWSIRTSRRLARYRGDMTYWRDDPGVPPAVAAKIIGLGDSSVAVDRNGMAATMLSLAHKRWVGLTMSPPGPRGTQDVVITLRDPRRSHASQLSRSEQALLNVLRRASAGYGGRPFTMTELHEAGKLDYSAFDGLFDAYRDAVSMECGAGHLSVGTSRYTVLPCAVTIGIGMLSMLGFVALGWQLLAFIVIGAAIVLCVTVMAKAKSEILTPEGNLVAGRLEGLKRYMLDFSDFSKRGVPDLAMWDFYLVYAAAFGISDQVVRQLRELYPQLNDPAFMDGTWDSSPVMYSTFHHHAPTGMGSSAPTGITDLGSMIGSNFSDIQSAVSSLSNPSSYGGGGGGGGGFGGSSGGGGGGGMGGR</sequence>
<dbReference type="EMBL" id="PEBI01000002">
    <property type="protein sequence ID" value="PJM73390.1"/>
    <property type="molecule type" value="Genomic_DNA"/>
</dbReference>
<protein>
    <recommendedName>
        <fullName evidence="7">DUF2207 domain-containing protein</fullName>
    </recommendedName>
</protein>
<reference evidence="5 6" key="1">
    <citation type="submission" date="2017-10" db="EMBL/GenBank/DDBJ databases">
        <title>Draft genome sequences of strains TRE 1, TRE 9, TRE H and TRI 7, isolated from tamarins, belonging to four potential novel Bifidobacterium species.</title>
        <authorList>
            <person name="Mattarelli P."/>
            <person name="Modesto M."/>
            <person name="Puglisi E."/>
            <person name="Morelli L."/>
            <person name="Spezio C."/>
            <person name="Bonetti A."/>
            <person name="Sandri C."/>
        </authorList>
    </citation>
    <scope>NUCLEOTIDE SEQUENCE [LARGE SCALE GENOMIC DNA]</scope>
    <source>
        <strain evidence="6">TRE1</strain>
    </source>
</reference>
<dbReference type="Pfam" id="PF20990">
    <property type="entry name" value="DUF2207_C"/>
    <property type="match status" value="1"/>
</dbReference>
<organism evidence="5 6">
    <name type="scientific">Bifidobacterium primatium</name>
    <dbReference type="NCBI Taxonomy" id="2045438"/>
    <lineage>
        <taxon>Bacteria</taxon>
        <taxon>Bacillati</taxon>
        <taxon>Actinomycetota</taxon>
        <taxon>Actinomycetes</taxon>
        <taxon>Bifidobacteriales</taxon>
        <taxon>Bifidobacteriaceae</taxon>
        <taxon>Bifidobacterium</taxon>
    </lineage>
</organism>
<name>A0A2M9H9B1_9BIFI</name>
<dbReference type="Pfam" id="PF09972">
    <property type="entry name" value="DUF2207"/>
    <property type="match status" value="1"/>
</dbReference>
<feature type="transmembrane region" description="Helical" evidence="2">
    <location>
        <begin position="490"/>
        <end position="510"/>
    </location>
</feature>
<proteinExistence type="predicted"/>
<comment type="caution">
    <text evidence="5">The sequence shown here is derived from an EMBL/GenBank/DDBJ whole genome shotgun (WGS) entry which is preliminary data.</text>
</comment>
<feature type="transmembrane region" description="Helical" evidence="2">
    <location>
        <begin position="25"/>
        <end position="44"/>
    </location>
</feature>
<dbReference type="InterPro" id="IPR048389">
    <property type="entry name" value="YciQ-like_C"/>
</dbReference>
<feature type="transmembrane region" description="Helical" evidence="2">
    <location>
        <begin position="516"/>
        <end position="534"/>
    </location>
</feature>
<keyword evidence="2" id="KW-0812">Transmembrane</keyword>
<evidence type="ECO:0000256" key="2">
    <source>
        <dbReference type="SAM" id="Phobius"/>
    </source>
</evidence>
<keyword evidence="6" id="KW-1185">Reference proteome</keyword>
<feature type="domain" description="DUF2207" evidence="3">
    <location>
        <begin position="58"/>
        <end position="273"/>
    </location>
</feature>
<gene>
    <name evidence="5" type="ORF">CS006_04965</name>
</gene>
<feature type="region of interest" description="Disordered" evidence="1">
    <location>
        <begin position="671"/>
        <end position="691"/>
    </location>
</feature>
<feature type="transmembrane region" description="Helical" evidence="2">
    <location>
        <begin position="314"/>
        <end position="336"/>
    </location>
</feature>
<evidence type="ECO:0000259" key="4">
    <source>
        <dbReference type="Pfam" id="PF20990"/>
    </source>
</evidence>
<dbReference type="Proteomes" id="UP000229095">
    <property type="component" value="Unassembled WGS sequence"/>
</dbReference>
<evidence type="ECO:0008006" key="7">
    <source>
        <dbReference type="Google" id="ProtNLM"/>
    </source>
</evidence>